<reference evidence="3 4" key="1">
    <citation type="submission" date="2022-03" db="EMBL/GenBank/DDBJ databases">
        <title>Complete genome sequence of Lysobacter capsici VKM B-2533 and Lysobacter gummosus 10.1.1, promising sources of lytic agents.</title>
        <authorList>
            <person name="Tarlachkov S.V."/>
            <person name="Kudryakova I.V."/>
            <person name="Afoshin A.S."/>
            <person name="Leontyevskaya E.A."/>
            <person name="Leontyevskaya N.V."/>
        </authorList>
    </citation>
    <scope>NUCLEOTIDE SEQUENCE [LARGE SCALE GENOMIC DNA]</scope>
    <source>
        <strain evidence="3 4">10.1.1</strain>
    </source>
</reference>
<feature type="region of interest" description="Disordered" evidence="1">
    <location>
        <begin position="24"/>
        <end position="68"/>
    </location>
</feature>
<feature type="chain" id="PRO_5047547604" description="Lipoprotein" evidence="2">
    <location>
        <begin position="26"/>
        <end position="182"/>
    </location>
</feature>
<feature type="signal peptide" evidence="2">
    <location>
        <begin position="1"/>
        <end position="25"/>
    </location>
</feature>
<dbReference type="PROSITE" id="PS51257">
    <property type="entry name" value="PROKAR_LIPOPROTEIN"/>
    <property type="match status" value="1"/>
</dbReference>
<name>A0ABY3X990_9GAMM</name>
<proteinExistence type="predicted"/>
<evidence type="ECO:0000256" key="1">
    <source>
        <dbReference type="SAM" id="MobiDB-lite"/>
    </source>
</evidence>
<feature type="compositionally biased region" description="Low complexity" evidence="1">
    <location>
        <begin position="26"/>
        <end position="63"/>
    </location>
</feature>
<accession>A0ABY3X990</accession>
<organism evidence="3 4">
    <name type="scientific">Lysobacter gummosus</name>
    <dbReference type="NCBI Taxonomy" id="262324"/>
    <lineage>
        <taxon>Bacteria</taxon>
        <taxon>Pseudomonadati</taxon>
        <taxon>Pseudomonadota</taxon>
        <taxon>Gammaproteobacteria</taxon>
        <taxon>Lysobacterales</taxon>
        <taxon>Lysobacteraceae</taxon>
        <taxon>Lysobacter</taxon>
    </lineage>
</organism>
<evidence type="ECO:0008006" key="5">
    <source>
        <dbReference type="Google" id="ProtNLM"/>
    </source>
</evidence>
<protein>
    <recommendedName>
        <fullName evidence="5">Lipoprotein</fullName>
    </recommendedName>
</protein>
<evidence type="ECO:0000256" key="2">
    <source>
        <dbReference type="SAM" id="SignalP"/>
    </source>
</evidence>
<gene>
    <name evidence="3" type="ORF">MOV92_22040</name>
</gene>
<evidence type="ECO:0000313" key="4">
    <source>
        <dbReference type="Proteomes" id="UP000829194"/>
    </source>
</evidence>
<keyword evidence="2" id="KW-0732">Signal</keyword>
<dbReference type="RefSeq" id="WP_057944627.1">
    <property type="nucleotide sequence ID" value="NZ_CP011131.1"/>
</dbReference>
<evidence type="ECO:0000313" key="3">
    <source>
        <dbReference type="EMBL" id="UNP29119.1"/>
    </source>
</evidence>
<dbReference type="Proteomes" id="UP000829194">
    <property type="component" value="Chromosome"/>
</dbReference>
<sequence length="182" mass="18751">MMPARFAIPFVAVALLASCSQPAPPAETATAPAATRPAPEAGNPTIAQPAPAAPVSAPIASQPGPQGSQWDLTRAAVTGNLLTVQFLVKPAADKNLSFIDQKIDDVSAVDDATSQRYSVLKDDTGKPMASPVAPTGRVLRLSVDRGSQAVVWFKFPAPPASSATVSINIPDVGPFDGVTVQR</sequence>
<keyword evidence="4" id="KW-1185">Reference proteome</keyword>
<dbReference type="EMBL" id="CP093547">
    <property type="protein sequence ID" value="UNP29119.1"/>
    <property type="molecule type" value="Genomic_DNA"/>
</dbReference>